<accession>E1R488</accession>
<dbReference type="OrthoDB" id="9813569at2"/>
<evidence type="ECO:0000256" key="2">
    <source>
        <dbReference type="ARBA" id="ARBA00022777"/>
    </source>
</evidence>
<reference evidence="4 5" key="1">
    <citation type="journal article" date="2010" name="Stand. Genomic Sci.">
        <title>Complete genome sequence of Spirochaeta smaragdinae type strain (SEBR 4228).</title>
        <authorList>
            <person name="Mavromatis K."/>
            <person name="Yasawong M."/>
            <person name="Chertkov O."/>
            <person name="Lapidus A."/>
            <person name="Lucas S."/>
            <person name="Nolan M."/>
            <person name="Del Rio T.G."/>
            <person name="Tice H."/>
            <person name="Cheng J.F."/>
            <person name="Pitluck S."/>
            <person name="Liolios K."/>
            <person name="Ivanova N."/>
            <person name="Tapia R."/>
            <person name="Han C."/>
            <person name="Bruce D."/>
            <person name="Goodwin L."/>
            <person name="Pati A."/>
            <person name="Chen A."/>
            <person name="Palaniappan K."/>
            <person name="Land M."/>
            <person name="Hauser L."/>
            <person name="Chang Y.J."/>
            <person name="Jeffries C.D."/>
            <person name="Detter J.C."/>
            <person name="Rohde M."/>
            <person name="Brambilla E."/>
            <person name="Spring S."/>
            <person name="Goker M."/>
            <person name="Sikorski J."/>
            <person name="Woyke T."/>
            <person name="Bristow J."/>
            <person name="Eisen J.A."/>
            <person name="Markowitz V."/>
            <person name="Hugenholtz P."/>
            <person name="Klenk H.P."/>
            <person name="Kyrpides N.C."/>
        </authorList>
    </citation>
    <scope>NUCLEOTIDE SEQUENCE [LARGE SCALE GENOMIC DNA]</scope>
    <source>
        <strain evidence="5">DSM 11293 / JCM 15392 / SEBR 4228</strain>
    </source>
</reference>
<dbReference type="SUPFAM" id="SSF53613">
    <property type="entry name" value="Ribokinase-like"/>
    <property type="match status" value="1"/>
</dbReference>
<protein>
    <submittedName>
        <fullName evidence="4">PfkB domain protein</fullName>
    </submittedName>
</protein>
<evidence type="ECO:0000313" key="5">
    <source>
        <dbReference type="Proteomes" id="UP000002318"/>
    </source>
</evidence>
<feature type="domain" description="Carbohydrate kinase PfkB" evidence="3">
    <location>
        <begin position="25"/>
        <end position="300"/>
    </location>
</feature>
<sequence>MSKFEMICAGITCLDIVVTGNIGPHVFQVDSTPVDTISLGIGGDAANQAITASSLGLSAALFSCVGDDWKAENLSGLLSEKGICIEYLQRYEHDTTMSSLVLVGREGQRNFLFDRGCGKNYVPNAYSLEAVKKARLLSIGSLFVMPEFDRHGAGSLLAEAKRHGVITVADMTCDTEGAADEVLDVLLPHIDYLMPSLEEASAVTGAGDPAEMCRKLRDRGAGNVVIKLGSQGCYIDIDGVRGQIPAFTDIEVLDTTGCGDTFVAAFSYGILKGYPPEECAAFAQAAAAINATHIGACGHIPSVEAVRSFLRDHPTQKIVS</sequence>
<dbReference type="GO" id="GO:0005829">
    <property type="term" value="C:cytosol"/>
    <property type="evidence" value="ECO:0007669"/>
    <property type="project" value="TreeGrafter"/>
</dbReference>
<dbReference type="Gene3D" id="3.40.1190.20">
    <property type="match status" value="1"/>
</dbReference>
<dbReference type="InterPro" id="IPR011611">
    <property type="entry name" value="PfkB_dom"/>
</dbReference>
<keyword evidence="1" id="KW-0808">Transferase</keyword>
<evidence type="ECO:0000256" key="1">
    <source>
        <dbReference type="ARBA" id="ARBA00022679"/>
    </source>
</evidence>
<dbReference type="GO" id="GO:0006796">
    <property type="term" value="P:phosphate-containing compound metabolic process"/>
    <property type="evidence" value="ECO:0007669"/>
    <property type="project" value="UniProtKB-ARBA"/>
</dbReference>
<organism evidence="4 5">
    <name type="scientific">Sediminispirochaeta smaragdinae (strain DSM 11293 / JCM 15392 / SEBR 4228)</name>
    <name type="common">Spirochaeta smaragdinae</name>
    <dbReference type="NCBI Taxonomy" id="573413"/>
    <lineage>
        <taxon>Bacteria</taxon>
        <taxon>Pseudomonadati</taxon>
        <taxon>Spirochaetota</taxon>
        <taxon>Spirochaetia</taxon>
        <taxon>Spirochaetales</taxon>
        <taxon>Spirochaetaceae</taxon>
        <taxon>Sediminispirochaeta</taxon>
    </lineage>
</organism>
<evidence type="ECO:0000259" key="3">
    <source>
        <dbReference type="Pfam" id="PF00294"/>
    </source>
</evidence>
<dbReference type="KEGG" id="ssm:Spirs_1383"/>
<evidence type="ECO:0000313" key="4">
    <source>
        <dbReference type="EMBL" id="ADK80510.1"/>
    </source>
</evidence>
<gene>
    <name evidence="4" type="ordered locus">Spirs_1383</name>
</gene>
<dbReference type="InterPro" id="IPR002139">
    <property type="entry name" value="Ribo/fructo_kinase"/>
</dbReference>
<dbReference type="RefSeq" id="WP_013253974.1">
    <property type="nucleotide sequence ID" value="NC_014364.1"/>
</dbReference>
<proteinExistence type="predicted"/>
<keyword evidence="2" id="KW-0418">Kinase</keyword>
<dbReference type="AlphaFoldDB" id="E1R488"/>
<dbReference type="PANTHER" id="PTHR10584">
    <property type="entry name" value="SUGAR KINASE"/>
    <property type="match status" value="1"/>
</dbReference>
<dbReference type="InterPro" id="IPR029056">
    <property type="entry name" value="Ribokinase-like"/>
</dbReference>
<dbReference type="HOGENOM" id="CLU_027634_6_0_12"/>
<dbReference type="GO" id="GO:0016301">
    <property type="term" value="F:kinase activity"/>
    <property type="evidence" value="ECO:0007669"/>
    <property type="project" value="UniProtKB-KW"/>
</dbReference>
<dbReference type="Proteomes" id="UP000002318">
    <property type="component" value="Chromosome"/>
</dbReference>
<keyword evidence="5" id="KW-1185">Reference proteome</keyword>
<dbReference type="STRING" id="573413.Spirs_1383"/>
<dbReference type="eggNOG" id="COG0524">
    <property type="taxonomic scope" value="Bacteria"/>
</dbReference>
<dbReference type="EMBL" id="CP002116">
    <property type="protein sequence ID" value="ADK80510.1"/>
    <property type="molecule type" value="Genomic_DNA"/>
</dbReference>
<dbReference type="PANTHER" id="PTHR10584:SF166">
    <property type="entry name" value="RIBOKINASE"/>
    <property type="match status" value="1"/>
</dbReference>
<dbReference type="PRINTS" id="PR00990">
    <property type="entry name" value="RIBOKINASE"/>
</dbReference>
<name>E1R488_SEDSS</name>
<dbReference type="Pfam" id="PF00294">
    <property type="entry name" value="PfkB"/>
    <property type="match status" value="1"/>
</dbReference>